<dbReference type="InterPro" id="IPR006026">
    <property type="entry name" value="Peptidase_Metallo"/>
</dbReference>
<keyword evidence="1" id="KW-0645">Protease</keyword>
<evidence type="ECO:0000313" key="6">
    <source>
        <dbReference type="Proteomes" id="UP001157914"/>
    </source>
</evidence>
<keyword evidence="1" id="KW-0862">Zinc</keyword>
<dbReference type="EMBL" id="FXTT01000001">
    <property type="protein sequence ID" value="SMP04182.1"/>
    <property type="molecule type" value="Genomic_DNA"/>
</dbReference>
<feature type="binding site" evidence="1">
    <location>
        <position position="445"/>
    </location>
    <ligand>
        <name>Zn(2+)</name>
        <dbReference type="ChEBI" id="CHEBI:29105"/>
        <note>catalytic</note>
    </ligand>
</feature>
<feature type="binding site" evidence="1">
    <location>
        <position position="441"/>
    </location>
    <ligand>
        <name>Zn(2+)</name>
        <dbReference type="ChEBI" id="CHEBI:29105"/>
        <note>catalytic</note>
    </ligand>
</feature>
<comment type="caution">
    <text evidence="1">Lacks conserved residue(s) required for the propagation of feature annotation.</text>
</comment>
<feature type="region of interest" description="Disordered" evidence="2">
    <location>
        <begin position="805"/>
        <end position="824"/>
    </location>
</feature>
<dbReference type="Gene3D" id="3.40.390.10">
    <property type="entry name" value="Collagenase (Catalytic Domain)"/>
    <property type="match status" value="1"/>
</dbReference>
<evidence type="ECO:0000313" key="5">
    <source>
        <dbReference type="EMBL" id="SMP04182.1"/>
    </source>
</evidence>
<dbReference type="PANTHER" id="PTHR10127:SF850">
    <property type="entry name" value="METALLOENDOPEPTIDASE"/>
    <property type="match status" value="1"/>
</dbReference>
<dbReference type="SUPFAM" id="SSF55486">
    <property type="entry name" value="Metalloproteases ('zincins'), catalytic domain"/>
    <property type="match status" value="1"/>
</dbReference>
<comment type="caution">
    <text evidence="5">The sequence shown here is derived from an EMBL/GenBank/DDBJ whole genome shotgun (WGS) entry which is preliminary data.</text>
</comment>
<name>A0ABY1NA27_9HYPH</name>
<dbReference type="InterPro" id="IPR024079">
    <property type="entry name" value="MetalloPept_cat_dom_sf"/>
</dbReference>
<dbReference type="SMART" id="SM00235">
    <property type="entry name" value="ZnMc"/>
    <property type="match status" value="1"/>
</dbReference>
<keyword evidence="1" id="KW-0482">Metalloprotease</keyword>
<proteinExistence type="predicted"/>
<dbReference type="PRINTS" id="PR00480">
    <property type="entry name" value="ASTACIN"/>
</dbReference>
<keyword evidence="1" id="KW-0479">Metal-binding</keyword>
<evidence type="ECO:0000259" key="4">
    <source>
        <dbReference type="PROSITE" id="PS51864"/>
    </source>
</evidence>
<feature type="binding site" evidence="1">
    <location>
        <position position="451"/>
    </location>
    <ligand>
        <name>Zn(2+)</name>
        <dbReference type="ChEBI" id="CHEBI:29105"/>
        <note>catalytic</note>
    </ligand>
</feature>
<keyword evidence="3" id="KW-0732">Signal</keyword>
<evidence type="ECO:0000256" key="2">
    <source>
        <dbReference type="SAM" id="MobiDB-lite"/>
    </source>
</evidence>
<dbReference type="PANTHER" id="PTHR10127">
    <property type="entry name" value="DISCOIDIN, CUB, EGF, LAMININ , AND ZINC METALLOPROTEASE DOMAIN CONTAINING"/>
    <property type="match status" value="1"/>
</dbReference>
<dbReference type="InterPro" id="IPR028994">
    <property type="entry name" value="Integrin_alpha_N"/>
</dbReference>
<sequence>MLKSFFATLFCYLLLLHTTLAQPADIACRGDGPQIAGAVNLETIDLAPGYVTNDGGIAYLRQIDDIVYWFAEHPGRSYAHVFRGRRIGSTITGRFISVPKFTATANGRVTLSIIAGGHLRLQGQANGLPYSIMRPCNLSQLRAQLPLQTDGGFRSHGTDFDGTYQDDRGRRFYLRTVGDKVVFFAESRFQKGKRPVAAYFYFGTRIEASPRFSSGPMIALPKGQRRANGGFSMGFGDPKSISGRSDFQHLQNILAVPMAERMQVQLLGEPDARLRDVDIRGSLLTVEGDIVVGEMQSGLANASYALSVSSGAKLWPDCRVPYEIDASSLVVRPGDSDVVFSGSNAPNLSSAKIQTRQAIDAAIEYVNANTDFRWVPKTSADDDYVVFTGLEAPCDYEDTDRSQPVFCGRSKVGRAGGRQDILFTIPSQQARNFIGRGTFVHEMGHAMGLFHEHTRIDRDEYVQINWNGIRESAKPNFVKRTSNGLEIGPYDFRSNMHYGARTGGILSGNLRARTIIPRPEGQTIGSLPSGYTRGDIDALGAMCPDPVQQDTRSRRGDGGGIAITNLDNDPRMEVVLMTYDDANGQNSFKLDLCDYEETGNRLTCFEQLQLDGLGHRGNGAGIAFGDLDGFNSDDMLVAVYDGGNLIKYRICRDFADDRLGNCLSSRQAMGGQSLGSNIDGLGVAIGDIDGEGRDDVIIGVYDNPDGQNKIKYIIGRNPTSLGNFTWFGPFQEDGLSHRSDGFGATLFDSDNNGRPELMFAILDDSSGSDHFKTVTLYNLNTLGISDGTRLEQRFHAHSSSSDGAGIAAHQFGDGDPATPSINDGAPDLFLMSVDDPGNDDERNNRYKLRLIYSGAQ</sequence>
<dbReference type="InterPro" id="IPR001506">
    <property type="entry name" value="Peptidase_M12A"/>
</dbReference>
<feature type="domain" description="Peptidase M12A" evidence="4">
    <location>
        <begin position="306"/>
        <end position="544"/>
    </location>
</feature>
<protein>
    <submittedName>
        <fullName evidence="5">Astacin (Peptidase family M12A)</fullName>
    </submittedName>
</protein>
<keyword evidence="6" id="KW-1185">Reference proteome</keyword>
<evidence type="ECO:0000256" key="3">
    <source>
        <dbReference type="SAM" id="SignalP"/>
    </source>
</evidence>
<evidence type="ECO:0000256" key="1">
    <source>
        <dbReference type="PROSITE-ProRule" id="PRU01211"/>
    </source>
</evidence>
<feature type="active site" evidence="1">
    <location>
        <position position="442"/>
    </location>
</feature>
<dbReference type="SUPFAM" id="SSF69318">
    <property type="entry name" value="Integrin alpha N-terminal domain"/>
    <property type="match status" value="1"/>
</dbReference>
<dbReference type="Gene3D" id="2.130.10.130">
    <property type="entry name" value="Integrin alpha, N-terminal"/>
    <property type="match status" value="1"/>
</dbReference>
<feature type="chain" id="PRO_5045188176" evidence="3">
    <location>
        <begin position="24"/>
        <end position="856"/>
    </location>
</feature>
<comment type="cofactor">
    <cofactor evidence="1">
        <name>Zn(2+)</name>
        <dbReference type="ChEBI" id="CHEBI:29105"/>
    </cofactor>
    <text evidence="1">Binds 1 zinc ion per subunit.</text>
</comment>
<gene>
    <name evidence="5" type="ORF">SAMN06265374_0595</name>
</gene>
<keyword evidence="1" id="KW-0378">Hydrolase</keyword>
<feature type="signal peptide" evidence="3">
    <location>
        <begin position="1"/>
        <end position="23"/>
    </location>
</feature>
<organism evidence="5 6">
    <name type="scientific">Roseibium denhamense</name>
    <dbReference type="NCBI Taxonomy" id="76305"/>
    <lineage>
        <taxon>Bacteria</taxon>
        <taxon>Pseudomonadati</taxon>
        <taxon>Pseudomonadota</taxon>
        <taxon>Alphaproteobacteria</taxon>
        <taxon>Hyphomicrobiales</taxon>
        <taxon>Stappiaceae</taxon>
        <taxon>Roseibium</taxon>
    </lineage>
</organism>
<accession>A0ABY1NA27</accession>
<reference evidence="5 6" key="1">
    <citation type="submission" date="2017-05" db="EMBL/GenBank/DDBJ databases">
        <authorList>
            <person name="Varghese N."/>
            <person name="Submissions S."/>
        </authorList>
    </citation>
    <scope>NUCLEOTIDE SEQUENCE [LARGE SCALE GENOMIC DNA]</scope>
    <source>
        <strain evidence="5 6">DSM 15949</strain>
    </source>
</reference>
<dbReference type="Proteomes" id="UP001157914">
    <property type="component" value="Unassembled WGS sequence"/>
</dbReference>
<dbReference type="Pfam" id="PF01400">
    <property type="entry name" value="Astacin"/>
    <property type="match status" value="1"/>
</dbReference>
<dbReference type="PROSITE" id="PS51864">
    <property type="entry name" value="ASTACIN"/>
    <property type="match status" value="1"/>
</dbReference>